<proteinExistence type="predicted"/>
<dbReference type="EMBL" id="CM039430">
    <property type="protein sequence ID" value="KAI4343926.1"/>
    <property type="molecule type" value="Genomic_DNA"/>
</dbReference>
<dbReference type="Proteomes" id="UP000828941">
    <property type="component" value="Chromosome 5"/>
</dbReference>
<evidence type="ECO:0000313" key="2">
    <source>
        <dbReference type="Proteomes" id="UP000828941"/>
    </source>
</evidence>
<name>A0ACB9P6D5_BAUVA</name>
<accession>A0ACB9P6D5</accession>
<gene>
    <name evidence="1" type="ORF">L6164_011215</name>
</gene>
<protein>
    <submittedName>
        <fullName evidence="1">Uncharacterized protein</fullName>
    </submittedName>
</protein>
<reference evidence="1 2" key="1">
    <citation type="journal article" date="2022" name="DNA Res.">
        <title>Chromosomal-level genome assembly of the orchid tree Bauhinia variegata (Leguminosae; Cercidoideae) supports the allotetraploid origin hypothesis of Bauhinia.</title>
        <authorList>
            <person name="Zhong Y."/>
            <person name="Chen Y."/>
            <person name="Zheng D."/>
            <person name="Pang J."/>
            <person name="Liu Y."/>
            <person name="Luo S."/>
            <person name="Meng S."/>
            <person name="Qian L."/>
            <person name="Wei D."/>
            <person name="Dai S."/>
            <person name="Zhou R."/>
        </authorList>
    </citation>
    <scope>NUCLEOTIDE SEQUENCE [LARGE SCALE GENOMIC DNA]</scope>
    <source>
        <strain evidence="1">BV-YZ2020</strain>
    </source>
</reference>
<sequence>MENKLNQRRVSFSDPPSQKHEELSGHKGDKGWNWFRRPLLMEDDRRNDEHVAAVAAAAFAVHSLEEAGLLNLRMMREGPESSRTRTMRRKEDSISRTPSYGETPRTKSFGQKPRQAESAFPVSHRIPVPSPKPSKQMHQNNFQRRADAWEKAKGEKIQKRYDKIKSRILSWENERKMETKLKMEKKKVGLNLSALDHKRAMEQLHYKNKMARIEKIAEGARAQLEDKRRKEESKASEKAKIIRTTGRVPIKCFCFNY</sequence>
<keyword evidence="2" id="KW-1185">Reference proteome</keyword>
<comment type="caution">
    <text evidence="1">The sequence shown here is derived from an EMBL/GenBank/DDBJ whole genome shotgun (WGS) entry which is preliminary data.</text>
</comment>
<organism evidence="1 2">
    <name type="scientific">Bauhinia variegata</name>
    <name type="common">Purple orchid tree</name>
    <name type="synonym">Phanera variegata</name>
    <dbReference type="NCBI Taxonomy" id="167791"/>
    <lineage>
        <taxon>Eukaryota</taxon>
        <taxon>Viridiplantae</taxon>
        <taxon>Streptophyta</taxon>
        <taxon>Embryophyta</taxon>
        <taxon>Tracheophyta</taxon>
        <taxon>Spermatophyta</taxon>
        <taxon>Magnoliopsida</taxon>
        <taxon>eudicotyledons</taxon>
        <taxon>Gunneridae</taxon>
        <taxon>Pentapetalae</taxon>
        <taxon>rosids</taxon>
        <taxon>fabids</taxon>
        <taxon>Fabales</taxon>
        <taxon>Fabaceae</taxon>
        <taxon>Cercidoideae</taxon>
        <taxon>Cercideae</taxon>
        <taxon>Bauhiniinae</taxon>
        <taxon>Bauhinia</taxon>
    </lineage>
</organism>
<evidence type="ECO:0000313" key="1">
    <source>
        <dbReference type="EMBL" id="KAI4343926.1"/>
    </source>
</evidence>